<dbReference type="RefSeq" id="WP_014794740.1">
    <property type="nucleotide sequence ID" value="NC_018017.1"/>
</dbReference>
<dbReference type="OrthoDB" id="1790346at2"/>
<reference evidence="2" key="1">
    <citation type="submission" date="2012-06" db="EMBL/GenBank/DDBJ databases">
        <title>Complete sequence of Desulfitobacterium dehalogenans ATCC 51507.</title>
        <authorList>
            <person name="Lucas S."/>
            <person name="Han J."/>
            <person name="Lapidus A."/>
            <person name="Cheng J.-F."/>
            <person name="Goodwin L."/>
            <person name="Pitluck S."/>
            <person name="Peters L."/>
            <person name="Ovchinnikova G."/>
            <person name="Teshima H."/>
            <person name="Detter J.C."/>
            <person name="Han C."/>
            <person name="Tapia R."/>
            <person name="Land M."/>
            <person name="Hauser L."/>
            <person name="Kyrpides N."/>
            <person name="Ivanova N."/>
            <person name="Pagani I."/>
            <person name="Kruse T."/>
            <person name="de Vos W.M."/>
            <person name="Smidt H."/>
            <person name="Woyke T."/>
        </authorList>
    </citation>
    <scope>NUCLEOTIDE SEQUENCE [LARGE SCALE GENOMIC DNA]</scope>
    <source>
        <strain evidence="2">ATCC 51507 / DSM 9161 / JW/IU-DC1</strain>
    </source>
</reference>
<dbReference type="Gene3D" id="3.30.420.40">
    <property type="match status" value="2"/>
</dbReference>
<dbReference type="InterPro" id="IPR007813">
    <property type="entry name" value="PilN"/>
</dbReference>
<dbReference type="eggNOG" id="COG3166">
    <property type="taxonomic scope" value="Bacteria"/>
</dbReference>
<organism evidence="1 2">
    <name type="scientific">Desulfitobacterium dehalogenans (strain ATCC 51507 / DSM 9161 / JW/IU-DC1)</name>
    <dbReference type="NCBI Taxonomy" id="756499"/>
    <lineage>
        <taxon>Bacteria</taxon>
        <taxon>Bacillati</taxon>
        <taxon>Bacillota</taxon>
        <taxon>Clostridia</taxon>
        <taxon>Eubacteriales</taxon>
        <taxon>Desulfitobacteriaceae</taxon>
        <taxon>Desulfitobacterium</taxon>
    </lineage>
</organism>
<dbReference type="Proteomes" id="UP000006053">
    <property type="component" value="Chromosome"/>
</dbReference>
<dbReference type="KEGG" id="ddh:Desde_2960"/>
<keyword evidence="2" id="KW-1185">Reference proteome</keyword>
<evidence type="ECO:0000313" key="2">
    <source>
        <dbReference type="Proteomes" id="UP000006053"/>
    </source>
</evidence>
<evidence type="ECO:0008006" key="3">
    <source>
        <dbReference type="Google" id="ProtNLM"/>
    </source>
</evidence>
<evidence type="ECO:0000313" key="1">
    <source>
        <dbReference type="EMBL" id="AFM01260.1"/>
    </source>
</evidence>
<dbReference type="HOGENOM" id="CLU_583588_0_0_9"/>
<dbReference type="EMBL" id="CP003348">
    <property type="protein sequence ID" value="AFM01260.1"/>
    <property type="molecule type" value="Genomic_DNA"/>
</dbReference>
<proteinExistence type="predicted"/>
<dbReference type="Pfam" id="PF05137">
    <property type="entry name" value="PilN"/>
    <property type="match status" value="1"/>
</dbReference>
<dbReference type="STRING" id="756499.Desde_2960"/>
<dbReference type="AlphaFoldDB" id="I4ABC5"/>
<name>I4ABC5_DESDJ</name>
<dbReference type="eggNOG" id="COG4972">
    <property type="taxonomic scope" value="Bacteria"/>
</dbReference>
<protein>
    <recommendedName>
        <fullName evidence="3">PilN domain-containing protein</fullName>
    </recommendedName>
</protein>
<gene>
    <name evidence="1" type="ordered locus">Desde_2960</name>
</gene>
<sequence length="486" mass="55698">MRFADQGRVCVELTDHELRWLWYTQKGKDKWSFLPTQFEITPLPRGLIKQGKILHPDTFLAILQGYLEQRKADFKFYRSPKICIGLPLQNQFIREYHLPWVKKGNRAGLLHYLAEEEIPIPQEELVYDYSLEEQKESSQGLKVILSGIRDSVLSPVILCFRKAGFEINRVCFSQLAWGKALGFGSDGNTLFLREDEGQIQYIFYKGRIPEIVRSLPFALQSFGEKEWNHEIYRMLLYLSSLHDQVELNRILWGQNREAEKTGKRIGEYLKGVGGKVPALQGVDEAFYAFWGAKSFDAFHSYDPEKYLTVLGLALEEEKWALNNFHRTENLRKKEQQIKWIAAGVMLLVSISGSGMLVSTRQTLDSLQVEAQRLSEINTSQTWENEKQTAQKQTWDKIAGNPTAVGQGIKELTANAPKGIHLERIEIKGRTLSIQGLATESLEVQRMFQQLQALGWGKVQLAKYQTAGDSIREGMLIQFVLKAEGYD</sequence>
<dbReference type="Gene3D" id="3.30.1490.300">
    <property type="match status" value="1"/>
</dbReference>
<reference evidence="1 2" key="2">
    <citation type="journal article" date="2015" name="J. Bacteriol.">
        <title>Genomic, proteomic, and biochemical analysis of the organohalide respiratory pathway in Desulfitobacterium dehalogenans.</title>
        <authorList>
            <person name="Kruse T."/>
            <person name="van de Pas B.A."/>
            <person name="Atteia A."/>
            <person name="Krab K."/>
            <person name="Hagen W.R."/>
            <person name="Goodwin L."/>
            <person name="Chain P."/>
            <person name="Boeren S."/>
            <person name="Maphosa F."/>
            <person name="Schraa G."/>
            <person name="de Vos W.M."/>
            <person name="van der Oost J."/>
            <person name="Smidt H."/>
            <person name="Stams A.J."/>
        </authorList>
    </citation>
    <scope>NUCLEOTIDE SEQUENCE [LARGE SCALE GENOMIC DNA]</scope>
    <source>
        <strain evidence="2">ATCC 51507 / DSM 9161 / JW/IU-DC1</strain>
    </source>
</reference>
<accession>I4ABC5</accession>